<dbReference type="EMBL" id="JAEUBD010001540">
    <property type="protein sequence ID" value="KAH3659261.1"/>
    <property type="molecule type" value="Genomic_DNA"/>
</dbReference>
<keyword evidence="3" id="KW-0853">WD repeat</keyword>
<keyword evidence="2" id="KW-0813">Transport</keyword>
<dbReference type="PROSITE" id="PS00678">
    <property type="entry name" value="WD_REPEATS_1"/>
    <property type="match status" value="1"/>
</dbReference>
<dbReference type="Pfam" id="PF16755">
    <property type="entry name" value="Beta-prop_NUP159_NUP214"/>
    <property type="match status" value="1"/>
</dbReference>
<feature type="domain" description="Nucleoporin Nup159/Nup146 N-terminal" evidence="8">
    <location>
        <begin position="20"/>
        <end position="219"/>
    </location>
</feature>
<dbReference type="InterPro" id="IPR001680">
    <property type="entry name" value="WD40_rpt"/>
</dbReference>
<protein>
    <recommendedName>
        <fullName evidence="8">Nucleoporin Nup159/Nup146 N-terminal domain-containing protein</fullName>
    </recommendedName>
</protein>
<dbReference type="InterPro" id="IPR040132">
    <property type="entry name" value="Tex1/THOC3"/>
</dbReference>
<reference evidence="9" key="1">
    <citation type="journal article" date="2021" name="Open Biol.">
        <title>Shared evolutionary footprints suggest mitochondrial oxidative damage underlies multiple complex I losses in fungi.</title>
        <authorList>
            <person name="Schikora-Tamarit M.A."/>
            <person name="Marcet-Houben M."/>
            <person name="Nosek J."/>
            <person name="Gabaldon T."/>
        </authorList>
    </citation>
    <scope>NUCLEOTIDE SEQUENCE</scope>
    <source>
        <strain evidence="9">NCAIM Y.01608</strain>
    </source>
</reference>
<dbReference type="InterPro" id="IPR019775">
    <property type="entry name" value="WD40_repeat_CS"/>
</dbReference>
<evidence type="ECO:0000256" key="5">
    <source>
        <dbReference type="ARBA" id="ARBA00023242"/>
    </source>
</evidence>
<keyword evidence="10" id="KW-1185">Reference proteome</keyword>
<dbReference type="PANTHER" id="PTHR22839:SF0">
    <property type="entry name" value="THO COMPLEX SUBUNIT 3"/>
    <property type="match status" value="1"/>
</dbReference>
<dbReference type="Gene3D" id="2.130.10.10">
    <property type="entry name" value="YVTN repeat-like/Quinoprotein amine dehydrogenase"/>
    <property type="match status" value="1"/>
</dbReference>
<name>A0A9P8NU43_9ASCO</name>
<comment type="caution">
    <text evidence="9">The sequence shown here is derived from an EMBL/GenBank/DDBJ whole genome shotgun (WGS) entry which is preliminary data.</text>
</comment>
<dbReference type="InterPro" id="IPR039462">
    <property type="entry name" value="Nup159/Nup146_N"/>
</dbReference>
<evidence type="ECO:0000256" key="2">
    <source>
        <dbReference type="ARBA" id="ARBA00022448"/>
    </source>
</evidence>
<keyword evidence="4" id="KW-0677">Repeat</keyword>
<gene>
    <name evidence="9" type="ORF">OGATHE_006145</name>
</gene>
<dbReference type="SUPFAM" id="SSF50978">
    <property type="entry name" value="WD40 repeat-like"/>
    <property type="match status" value="1"/>
</dbReference>
<evidence type="ECO:0000256" key="6">
    <source>
        <dbReference type="ARBA" id="ARBA00046343"/>
    </source>
</evidence>
<evidence type="ECO:0000313" key="10">
    <source>
        <dbReference type="Proteomes" id="UP000788993"/>
    </source>
</evidence>
<dbReference type="SMART" id="SM00320">
    <property type="entry name" value="WD40"/>
    <property type="match status" value="4"/>
</dbReference>
<reference evidence="9" key="2">
    <citation type="submission" date="2021-01" db="EMBL/GenBank/DDBJ databases">
        <authorList>
            <person name="Schikora-Tamarit M.A."/>
        </authorList>
    </citation>
    <scope>NUCLEOTIDE SEQUENCE</scope>
    <source>
        <strain evidence="9">NCAIM Y.01608</strain>
    </source>
</reference>
<feature type="compositionally biased region" description="Basic and acidic residues" evidence="7">
    <location>
        <begin position="348"/>
        <end position="357"/>
    </location>
</feature>
<evidence type="ECO:0000256" key="1">
    <source>
        <dbReference type="ARBA" id="ARBA00004123"/>
    </source>
</evidence>
<dbReference type="InterPro" id="IPR015943">
    <property type="entry name" value="WD40/YVTN_repeat-like_dom_sf"/>
</dbReference>
<sequence length="363" mass="40065">MTITFSYPREFDTLSLDPPHFRSSLLAWDADGTRIACARTDKSIKVAKFDHIRQKFDDPVVITTAHESPVAVLIWECSRNARLTAISTDFTLKVWEIKTKAHKLVRSLKLANTRPKLAKYSPNGRYLAIADNDANLTLLDSSTLQLSTAISIKMSSQIGDLDWDADSETLICGLTNGSLQLYKVQNNNGLHAIELIQSLHLSDSPIVSIKYMADRNQILTAGLDGQLLVVDAQLLICIKSLYNLDDAPVCIDTLTPAVAISYQNNNVRIFDIDSGEEVHEVKNSKGDNALAKFHPQFREILAYIDGSGKATVMVAKKRTGPARALPRPVSSRGRASGLSGSSGPSRTIRSDRFERPNAKRPKY</sequence>
<dbReference type="GO" id="GO:0000445">
    <property type="term" value="C:THO complex part of transcription export complex"/>
    <property type="evidence" value="ECO:0007669"/>
    <property type="project" value="TreeGrafter"/>
</dbReference>
<dbReference type="InterPro" id="IPR036322">
    <property type="entry name" value="WD40_repeat_dom_sf"/>
</dbReference>
<dbReference type="AlphaFoldDB" id="A0A9P8NU43"/>
<dbReference type="GO" id="GO:0006406">
    <property type="term" value="P:mRNA export from nucleus"/>
    <property type="evidence" value="ECO:0007669"/>
    <property type="project" value="InterPro"/>
</dbReference>
<dbReference type="Proteomes" id="UP000788993">
    <property type="component" value="Unassembled WGS sequence"/>
</dbReference>
<evidence type="ECO:0000256" key="4">
    <source>
        <dbReference type="ARBA" id="ARBA00022737"/>
    </source>
</evidence>
<organism evidence="9 10">
    <name type="scientific">Ogataea polymorpha</name>
    <dbReference type="NCBI Taxonomy" id="460523"/>
    <lineage>
        <taxon>Eukaryota</taxon>
        <taxon>Fungi</taxon>
        <taxon>Dikarya</taxon>
        <taxon>Ascomycota</taxon>
        <taxon>Saccharomycotina</taxon>
        <taxon>Pichiomycetes</taxon>
        <taxon>Pichiales</taxon>
        <taxon>Pichiaceae</taxon>
        <taxon>Ogataea</taxon>
    </lineage>
</organism>
<comment type="similarity">
    <text evidence="6">Belongs to the THOC3 family.</text>
</comment>
<evidence type="ECO:0000313" key="9">
    <source>
        <dbReference type="EMBL" id="KAH3659261.1"/>
    </source>
</evidence>
<feature type="compositionally biased region" description="Low complexity" evidence="7">
    <location>
        <begin position="330"/>
        <end position="346"/>
    </location>
</feature>
<comment type="subcellular location">
    <subcellularLocation>
        <location evidence="1">Nucleus</location>
    </subcellularLocation>
</comment>
<dbReference type="OrthoDB" id="340259at2759"/>
<evidence type="ECO:0000259" key="8">
    <source>
        <dbReference type="Pfam" id="PF16755"/>
    </source>
</evidence>
<dbReference type="PANTHER" id="PTHR22839">
    <property type="entry name" value="THO COMPLEX SUBUNIT 3 THO3"/>
    <property type="match status" value="1"/>
</dbReference>
<evidence type="ECO:0000256" key="7">
    <source>
        <dbReference type="SAM" id="MobiDB-lite"/>
    </source>
</evidence>
<proteinExistence type="inferred from homology"/>
<keyword evidence="5" id="KW-0539">Nucleus</keyword>
<accession>A0A9P8NU43</accession>
<feature type="region of interest" description="Disordered" evidence="7">
    <location>
        <begin position="318"/>
        <end position="363"/>
    </location>
</feature>
<evidence type="ECO:0000256" key="3">
    <source>
        <dbReference type="ARBA" id="ARBA00022574"/>
    </source>
</evidence>